<evidence type="ECO:0000256" key="5">
    <source>
        <dbReference type="ARBA" id="ARBA00023136"/>
    </source>
</evidence>
<evidence type="ECO:0000256" key="7">
    <source>
        <dbReference type="SAM" id="Phobius"/>
    </source>
</evidence>
<feature type="transmembrane region" description="Helical" evidence="7">
    <location>
        <begin position="292"/>
        <end position="313"/>
    </location>
</feature>
<evidence type="ECO:0000256" key="4">
    <source>
        <dbReference type="ARBA" id="ARBA00022989"/>
    </source>
</evidence>
<feature type="transmembrane region" description="Helical" evidence="7">
    <location>
        <begin position="47"/>
        <end position="66"/>
    </location>
</feature>
<feature type="domain" description="ABC transmembrane type-1" evidence="9">
    <location>
        <begin position="50"/>
        <end position="342"/>
    </location>
</feature>
<feature type="transmembrane region" description="Helical" evidence="7">
    <location>
        <begin position="86"/>
        <end position="109"/>
    </location>
</feature>
<evidence type="ECO:0000313" key="11">
    <source>
        <dbReference type="Proteomes" id="UP001597296"/>
    </source>
</evidence>
<proteinExistence type="predicted"/>
<dbReference type="InterPro" id="IPR011527">
    <property type="entry name" value="ABC1_TM_dom"/>
</dbReference>
<name>A0ABW5CDF6_9PROT</name>
<dbReference type="Gene3D" id="3.40.50.300">
    <property type="entry name" value="P-loop containing nucleotide triphosphate hydrolases"/>
    <property type="match status" value="1"/>
</dbReference>
<comment type="caution">
    <text evidence="10">The sequence shown here is derived from an EMBL/GenBank/DDBJ whole genome shotgun (WGS) entry which is preliminary data.</text>
</comment>
<evidence type="ECO:0000256" key="1">
    <source>
        <dbReference type="ARBA" id="ARBA00004651"/>
    </source>
</evidence>
<dbReference type="Pfam" id="PF06472">
    <property type="entry name" value="ABC_membrane_2"/>
    <property type="match status" value="1"/>
</dbReference>
<dbReference type="Proteomes" id="UP001597296">
    <property type="component" value="Unassembled WGS sequence"/>
</dbReference>
<gene>
    <name evidence="10" type="ORF">ACFSNB_16045</name>
</gene>
<keyword evidence="4 7" id="KW-1133">Transmembrane helix</keyword>
<feature type="region of interest" description="Disordered" evidence="6">
    <location>
        <begin position="589"/>
        <end position="643"/>
    </location>
</feature>
<keyword evidence="10" id="KW-0547">Nucleotide-binding</keyword>
<organism evidence="10 11">
    <name type="scientific">Phaeospirillum tilakii</name>
    <dbReference type="NCBI Taxonomy" id="741673"/>
    <lineage>
        <taxon>Bacteria</taxon>
        <taxon>Pseudomonadati</taxon>
        <taxon>Pseudomonadota</taxon>
        <taxon>Alphaproteobacteria</taxon>
        <taxon>Rhodospirillales</taxon>
        <taxon>Rhodospirillaceae</taxon>
        <taxon>Phaeospirillum</taxon>
    </lineage>
</organism>
<evidence type="ECO:0000256" key="3">
    <source>
        <dbReference type="ARBA" id="ARBA00022692"/>
    </source>
</evidence>
<keyword evidence="2" id="KW-0813">Transport</keyword>
<protein>
    <submittedName>
        <fullName evidence="10">ABC transporter ATP-binding protein/permease</fullName>
    </submittedName>
</protein>
<keyword evidence="11" id="KW-1185">Reference proteome</keyword>
<dbReference type="InterPro" id="IPR050835">
    <property type="entry name" value="ABC_transporter_sub-D"/>
</dbReference>
<dbReference type="PROSITE" id="PS50893">
    <property type="entry name" value="ABC_TRANSPORTER_2"/>
    <property type="match status" value="1"/>
</dbReference>
<dbReference type="PANTHER" id="PTHR11384:SF59">
    <property type="entry name" value="LYSOSOMAL COBALAMIN TRANSPORTER ABCD4"/>
    <property type="match status" value="1"/>
</dbReference>
<evidence type="ECO:0000256" key="2">
    <source>
        <dbReference type="ARBA" id="ARBA00022448"/>
    </source>
</evidence>
<keyword evidence="3 7" id="KW-0812">Transmembrane</keyword>
<feature type="domain" description="ABC transporter" evidence="8">
    <location>
        <begin position="393"/>
        <end position="614"/>
    </location>
</feature>
<keyword evidence="5 7" id="KW-0472">Membrane</keyword>
<dbReference type="InterPro" id="IPR003439">
    <property type="entry name" value="ABC_transporter-like_ATP-bd"/>
</dbReference>
<dbReference type="PANTHER" id="PTHR11384">
    <property type="entry name" value="ATP-BINDING CASSETTE, SUB-FAMILY D MEMBER"/>
    <property type="match status" value="1"/>
</dbReference>
<dbReference type="RefSeq" id="WP_377318389.1">
    <property type="nucleotide sequence ID" value="NZ_JBHUIY010000042.1"/>
</dbReference>
<dbReference type="InterPro" id="IPR027417">
    <property type="entry name" value="P-loop_NTPase"/>
</dbReference>
<evidence type="ECO:0000259" key="9">
    <source>
        <dbReference type="PROSITE" id="PS50929"/>
    </source>
</evidence>
<dbReference type="PROSITE" id="PS50929">
    <property type="entry name" value="ABC_TM1F"/>
    <property type="match status" value="1"/>
</dbReference>
<sequence>MTTDGEETKARPGSRPSPVRALGIFLRRFWRLAGPFWAAEDRWRYRLLVLALILLTIGQVAIPISLNLWNARLFDAIEQHSFRRFYPLLLTILTIFVGNMVINTCHLWVKRQLQLGWRRWLTRQLQNRWMAMGHHYLLNRVPGEPDKHDNPDSRIAEDIRVTTEYAIDLAHSLSYCMMLLGSFVSILWALSSGIEFHVGKTLIEIPGFLVWVAFAYAALASTLALWIGQPLISATDLRQTAEANFRFGLVHARENAEAIALVHGESGERRRFTDLFRGIEGAWQRQTRGMMFLSLFSTGYTVVSAALPILLVAPRYMSGDATLGQTMQSALAFQQLAGALSWPVDNMQKMAEWRASVERVLSLRDALDSLRADSSRPDAHAIVVEKSRDRGSLSLHDLTIAEADGTPVLSGLSAEILPGERVLIAGEHDTAVKLFKVIAGLWPWGSGTVSLPHNATLFFLPQRPYMPIGSLRGVLAYPATSDSFTEGAMRAALAEVGLAALGDRLTERTNWDQILGQAEQQQIGIARLLLHRPSWIAMQEATDALDPDTEIALMRLVVERFPDAALLTVGFHPELAALHHRTLILPVSGGETVERGDRRPGHEPPPPPTRSASWSGRLLAPFRRNERRSLTGNRGGKHGDWRN</sequence>
<dbReference type="Gene3D" id="1.20.1560.10">
    <property type="entry name" value="ABC transporter type 1, transmembrane domain"/>
    <property type="match status" value="1"/>
</dbReference>
<keyword evidence="10" id="KW-0067">ATP-binding</keyword>
<dbReference type="SUPFAM" id="SSF90123">
    <property type="entry name" value="ABC transporter transmembrane region"/>
    <property type="match status" value="1"/>
</dbReference>
<evidence type="ECO:0000256" key="6">
    <source>
        <dbReference type="SAM" id="MobiDB-lite"/>
    </source>
</evidence>
<dbReference type="SUPFAM" id="SSF52540">
    <property type="entry name" value="P-loop containing nucleoside triphosphate hydrolases"/>
    <property type="match status" value="1"/>
</dbReference>
<evidence type="ECO:0000313" key="10">
    <source>
        <dbReference type="EMBL" id="MFD2235319.1"/>
    </source>
</evidence>
<accession>A0ABW5CDF6</accession>
<feature type="compositionally biased region" description="Basic and acidic residues" evidence="6">
    <location>
        <begin position="592"/>
        <end position="602"/>
    </location>
</feature>
<comment type="subcellular location">
    <subcellularLocation>
        <location evidence="1">Cell membrane</location>
        <topology evidence="1">Multi-pass membrane protein</topology>
    </subcellularLocation>
</comment>
<dbReference type="InterPro" id="IPR036640">
    <property type="entry name" value="ABC1_TM_sf"/>
</dbReference>
<dbReference type="GO" id="GO:0005524">
    <property type="term" value="F:ATP binding"/>
    <property type="evidence" value="ECO:0007669"/>
    <property type="project" value="UniProtKB-KW"/>
</dbReference>
<feature type="transmembrane region" description="Helical" evidence="7">
    <location>
        <begin position="208"/>
        <end position="228"/>
    </location>
</feature>
<evidence type="ECO:0000259" key="8">
    <source>
        <dbReference type="PROSITE" id="PS50893"/>
    </source>
</evidence>
<reference evidence="11" key="1">
    <citation type="journal article" date="2019" name="Int. J. Syst. Evol. Microbiol.">
        <title>The Global Catalogue of Microorganisms (GCM) 10K type strain sequencing project: providing services to taxonomists for standard genome sequencing and annotation.</title>
        <authorList>
            <consortium name="The Broad Institute Genomics Platform"/>
            <consortium name="The Broad Institute Genome Sequencing Center for Infectious Disease"/>
            <person name="Wu L."/>
            <person name="Ma J."/>
        </authorList>
    </citation>
    <scope>NUCLEOTIDE SEQUENCE [LARGE SCALE GENOMIC DNA]</scope>
    <source>
        <strain evidence="11">KCTC 15012</strain>
    </source>
</reference>
<feature type="transmembrane region" description="Helical" evidence="7">
    <location>
        <begin position="169"/>
        <end position="188"/>
    </location>
</feature>
<dbReference type="CDD" id="cd03223">
    <property type="entry name" value="ABCD_peroxisomal_ALDP"/>
    <property type="match status" value="1"/>
</dbReference>
<dbReference type="EMBL" id="JBHUIY010000042">
    <property type="protein sequence ID" value="MFD2235319.1"/>
    <property type="molecule type" value="Genomic_DNA"/>
</dbReference>